<dbReference type="PROSITE" id="PS00086">
    <property type="entry name" value="CYTOCHROME_P450"/>
    <property type="match status" value="1"/>
</dbReference>
<dbReference type="InterPro" id="IPR001128">
    <property type="entry name" value="Cyt_P450"/>
</dbReference>
<sequence>MASSILLVLVATLIAWAARYLLQLQERVADRAIGARYGCRPAPRLPNQRAFGLDRLEQMLRADWESRLMELFWFHFRQTGSTLEQKFLGIKAYGTIDPANLKTILTRTRGRSARYESPHSGCQKMTCMLDFGIGPRRAIALPMFGDGILTQEGPHWKHSRDLLRPQLEHKHYEDLEVFRVPVEDLIQLLGKRSGTVDLQPLFSRLTLDTTTAFLFGESTRSLSDASGSAERVFATALDTAQQWVVKRLRLAALYWLVDSRAFRQACRDVHAFVDQLIDRNLSTTPERHSFLHAAAQTTSDRSALRAQAVNILVAGRDTTASLLSWTLLRTEIAATRTAPSRLSRNDLKGMRYLQNVLKESMLPTPNFPASTRVSQLYTALRLYPSVPVSTRTALKTTVLPTGGGPAGTDPVLIPKGSSVAFSLYSMHRQPQLYGMDAELFRPERWDEDMPWKRSANKNSAFLPFSSGPRRCPGADFALTQAAYILVLLLLNFPTLNLPEGEKFELVGAEKQRTTLVLSIKEGCKVE</sequence>
<dbReference type="InterPro" id="IPR047146">
    <property type="entry name" value="Cyt_P450_E_CYP52_fungi"/>
</dbReference>
<dbReference type="PANTHER" id="PTHR24287">
    <property type="entry name" value="P450, PUTATIVE (EUROFUNG)-RELATED"/>
    <property type="match status" value="1"/>
</dbReference>
<dbReference type="InterPro" id="IPR002402">
    <property type="entry name" value="Cyt_P450_E_grp-II"/>
</dbReference>
<protein>
    <recommendedName>
        <fullName evidence="13">Cytochrome P450</fullName>
    </recommendedName>
</protein>
<dbReference type="GO" id="GO:0020037">
    <property type="term" value="F:heme binding"/>
    <property type="evidence" value="ECO:0007669"/>
    <property type="project" value="InterPro"/>
</dbReference>
<dbReference type="InterPro" id="IPR002974">
    <property type="entry name" value="Cyt_P450_E_CYP52_ascomycetes"/>
</dbReference>
<feature type="binding site" description="axial binding residue" evidence="8">
    <location>
        <position position="471"/>
    </location>
    <ligand>
        <name>heme</name>
        <dbReference type="ChEBI" id="CHEBI:30413"/>
    </ligand>
    <ligandPart>
        <name>Fe</name>
        <dbReference type="ChEBI" id="CHEBI:18248"/>
    </ligandPart>
</feature>
<evidence type="ECO:0000313" key="12">
    <source>
        <dbReference type="Proteomes" id="UP000291422"/>
    </source>
</evidence>
<dbReference type="InterPro" id="IPR036396">
    <property type="entry name" value="Cyt_P450_sf"/>
</dbReference>
<dbReference type="GO" id="GO:0005506">
    <property type="term" value="F:iron ion binding"/>
    <property type="evidence" value="ECO:0007669"/>
    <property type="project" value="InterPro"/>
</dbReference>
<evidence type="ECO:0000256" key="5">
    <source>
        <dbReference type="ARBA" id="ARBA00023002"/>
    </source>
</evidence>
<name>A0A4Q4MEG8_ALTAL</name>
<dbReference type="Pfam" id="PF00067">
    <property type="entry name" value="p450"/>
    <property type="match status" value="2"/>
</dbReference>
<evidence type="ECO:0008006" key="13">
    <source>
        <dbReference type="Google" id="ProtNLM"/>
    </source>
</evidence>
<feature type="non-terminal residue" evidence="11">
    <location>
        <position position="526"/>
    </location>
</feature>
<evidence type="ECO:0000256" key="1">
    <source>
        <dbReference type="ARBA" id="ARBA00001971"/>
    </source>
</evidence>
<dbReference type="AlphaFoldDB" id="A0A4Q4MEG8"/>
<evidence type="ECO:0000256" key="3">
    <source>
        <dbReference type="ARBA" id="ARBA00022617"/>
    </source>
</evidence>
<dbReference type="SUPFAM" id="SSF48264">
    <property type="entry name" value="Cytochrome P450"/>
    <property type="match status" value="1"/>
</dbReference>
<keyword evidence="6 8" id="KW-0408">Iron</keyword>
<dbReference type="EMBL" id="PDXD01000375">
    <property type="protein sequence ID" value="RYN48489.1"/>
    <property type="molecule type" value="Genomic_DNA"/>
</dbReference>
<keyword evidence="7 9" id="KW-0503">Monooxygenase</keyword>
<dbReference type="PANTHER" id="PTHR24287:SF1">
    <property type="entry name" value="P450, PUTATIVE (EUROFUNG)-RELATED"/>
    <property type="match status" value="1"/>
</dbReference>
<comment type="caution">
    <text evidence="11">The sequence shown here is derived from an EMBL/GenBank/DDBJ whole genome shotgun (WGS) entry which is preliminary data.</text>
</comment>
<comment type="cofactor">
    <cofactor evidence="1 8">
        <name>heme</name>
        <dbReference type="ChEBI" id="CHEBI:30413"/>
    </cofactor>
</comment>
<reference evidence="12" key="1">
    <citation type="journal article" date="2019" name="bioRxiv">
        <title>Genomics, evolutionary history and diagnostics of the Alternaria alternata species group including apple and Asian pear pathotypes.</title>
        <authorList>
            <person name="Armitage A.D."/>
            <person name="Cockerton H.M."/>
            <person name="Sreenivasaprasad S."/>
            <person name="Woodhall J.W."/>
            <person name="Lane C.R."/>
            <person name="Harrison R.J."/>
            <person name="Clarkson J.P."/>
        </authorList>
    </citation>
    <scope>NUCLEOTIDE SEQUENCE [LARGE SCALE GENOMIC DNA]</scope>
    <source>
        <strain evidence="12">FERA 1177</strain>
    </source>
</reference>
<evidence type="ECO:0000256" key="8">
    <source>
        <dbReference type="PIRSR" id="PIRSR602402-1"/>
    </source>
</evidence>
<organism evidence="11 12">
    <name type="scientific">Alternaria alternata</name>
    <name type="common">Alternaria rot fungus</name>
    <name type="synonym">Torula alternata</name>
    <dbReference type="NCBI Taxonomy" id="5599"/>
    <lineage>
        <taxon>Eukaryota</taxon>
        <taxon>Fungi</taxon>
        <taxon>Dikarya</taxon>
        <taxon>Ascomycota</taxon>
        <taxon>Pezizomycotina</taxon>
        <taxon>Dothideomycetes</taxon>
        <taxon>Pleosporomycetidae</taxon>
        <taxon>Pleosporales</taxon>
        <taxon>Pleosporineae</taxon>
        <taxon>Pleosporaceae</taxon>
        <taxon>Alternaria</taxon>
        <taxon>Alternaria sect. Alternaria</taxon>
        <taxon>Alternaria alternata complex</taxon>
    </lineage>
</organism>
<accession>A0A4Q4MEG8</accession>
<dbReference type="VEuPathDB" id="FungiDB:CC77DRAFT_1023295"/>
<evidence type="ECO:0000256" key="6">
    <source>
        <dbReference type="ARBA" id="ARBA00023004"/>
    </source>
</evidence>
<evidence type="ECO:0000313" key="11">
    <source>
        <dbReference type="EMBL" id="RYN48489.1"/>
    </source>
</evidence>
<proteinExistence type="inferred from homology"/>
<gene>
    <name evidence="11" type="ORF">AA0117_g13443</name>
</gene>
<feature type="chain" id="PRO_5020442908" description="Cytochrome P450" evidence="10">
    <location>
        <begin position="18"/>
        <end position="526"/>
    </location>
</feature>
<dbReference type="CDD" id="cd11063">
    <property type="entry name" value="CYP52"/>
    <property type="match status" value="1"/>
</dbReference>
<feature type="signal peptide" evidence="10">
    <location>
        <begin position="1"/>
        <end position="17"/>
    </location>
</feature>
<dbReference type="GO" id="GO:0016712">
    <property type="term" value="F:oxidoreductase activity, acting on paired donors, with incorporation or reduction of molecular oxygen, reduced flavin or flavoprotein as one donor, and incorporation of one atom of oxygen"/>
    <property type="evidence" value="ECO:0007669"/>
    <property type="project" value="InterPro"/>
</dbReference>
<dbReference type="PRINTS" id="PR00385">
    <property type="entry name" value="P450"/>
</dbReference>
<dbReference type="InterPro" id="IPR017972">
    <property type="entry name" value="Cyt_P450_CS"/>
</dbReference>
<keyword evidence="10" id="KW-0732">Signal</keyword>
<dbReference type="Proteomes" id="UP000291422">
    <property type="component" value="Unassembled WGS sequence"/>
</dbReference>
<dbReference type="PRINTS" id="PR00464">
    <property type="entry name" value="EP450II"/>
</dbReference>
<keyword evidence="4 8" id="KW-0479">Metal-binding</keyword>
<keyword evidence="3 8" id="KW-0349">Heme</keyword>
<evidence type="ECO:0000256" key="10">
    <source>
        <dbReference type="SAM" id="SignalP"/>
    </source>
</evidence>
<dbReference type="Gene3D" id="1.10.630.10">
    <property type="entry name" value="Cytochrome P450"/>
    <property type="match status" value="1"/>
</dbReference>
<keyword evidence="5 9" id="KW-0560">Oxidoreductase</keyword>
<dbReference type="PRINTS" id="PR01239">
    <property type="entry name" value="EP450IICYP52"/>
</dbReference>
<evidence type="ECO:0000256" key="4">
    <source>
        <dbReference type="ARBA" id="ARBA00022723"/>
    </source>
</evidence>
<evidence type="ECO:0000256" key="7">
    <source>
        <dbReference type="ARBA" id="ARBA00023033"/>
    </source>
</evidence>
<evidence type="ECO:0000256" key="2">
    <source>
        <dbReference type="ARBA" id="ARBA00010617"/>
    </source>
</evidence>
<comment type="similarity">
    <text evidence="2 9">Belongs to the cytochrome P450 family.</text>
</comment>
<evidence type="ECO:0000256" key="9">
    <source>
        <dbReference type="RuleBase" id="RU000461"/>
    </source>
</evidence>